<feature type="compositionally biased region" description="Low complexity" evidence="1">
    <location>
        <begin position="366"/>
        <end position="383"/>
    </location>
</feature>
<reference evidence="2 3" key="1">
    <citation type="submission" date="2010-05" db="EMBL/GenBank/DDBJ databases">
        <title>The Genome Sequence of Thecamonas trahens ATCC 50062.</title>
        <authorList>
            <consortium name="The Broad Institute Genome Sequencing Platform"/>
            <person name="Russ C."/>
            <person name="Cuomo C."/>
            <person name="Shea T."/>
            <person name="Young S.K."/>
            <person name="Zeng Q."/>
            <person name="Koehrsen M."/>
            <person name="Haas B."/>
            <person name="Borodovsky M."/>
            <person name="Guigo R."/>
            <person name="Alvarado L."/>
            <person name="Berlin A."/>
            <person name="Bochicchio J."/>
            <person name="Borenstein D."/>
            <person name="Chapman S."/>
            <person name="Chen Z."/>
            <person name="Freedman E."/>
            <person name="Gellesch M."/>
            <person name="Goldberg J."/>
            <person name="Griggs A."/>
            <person name="Gujja S."/>
            <person name="Heilman E."/>
            <person name="Heiman D."/>
            <person name="Hepburn T."/>
            <person name="Howarth C."/>
            <person name="Jen D."/>
            <person name="Larson L."/>
            <person name="Mehta T."/>
            <person name="Park D."/>
            <person name="Pearson M."/>
            <person name="Roberts A."/>
            <person name="Saif S."/>
            <person name="Shenoy N."/>
            <person name="Sisk P."/>
            <person name="Stolte C."/>
            <person name="Sykes S."/>
            <person name="Thomson T."/>
            <person name="Walk T."/>
            <person name="White J."/>
            <person name="Yandava C."/>
            <person name="Burger G."/>
            <person name="Gray M.W."/>
            <person name="Holland P.W.H."/>
            <person name="King N."/>
            <person name="Lang F.B.F."/>
            <person name="Roger A.J."/>
            <person name="Ruiz-Trillo I."/>
            <person name="Lander E."/>
            <person name="Nusbaum C."/>
        </authorList>
    </citation>
    <scope>NUCLEOTIDE SEQUENCE [LARGE SCALE GENOMIC DNA]</scope>
    <source>
        <strain evidence="2 3">ATCC 50062</strain>
    </source>
</reference>
<dbReference type="EMBL" id="GL349484">
    <property type="protein sequence ID" value="KNC53936.1"/>
    <property type="molecule type" value="Genomic_DNA"/>
</dbReference>
<accession>A0A0L0DPI5</accession>
<sequence length="429" mass="46434">MFLSRVPPALLEHESAKGRETSAGASDVVDQRALFAQLTDSTIEFCENDFWDMWVRIKKPDGSLAPLALPPDADYDMLQLALCEVVGVDPSEHAILGLTERGSGPVLSLEFLTSDMLWLLVPEQVYGVVLVPATSRSLVAHGLDGACAVPHPVESLLPAHFSLDELRREMFVPGSAAVAAFAAAAARNGSVSLALPTEAVAYIHAAIAAGDAFFDLERPAKGATSVEFDEAKFAGYASNRFREWMQVRNVFDSSAVNQAYGAFPSFSRALLRLWVVLEGIARDVVALLCLGIGMPPARLLDLCDRPGIPPVMAALFEGEEAVPAALLSRYDAEVAAGASAMELESSSSAWQRESGKNFPAPTSCGSSATTPARRLRTARSSSGRTRRRRMRISAWSPSRRYRRTRRSRSSRTSPRAFFASRRSSSPSRT</sequence>
<dbReference type="AlphaFoldDB" id="A0A0L0DPI5"/>
<dbReference type="Proteomes" id="UP000054408">
    <property type="component" value="Unassembled WGS sequence"/>
</dbReference>
<feature type="compositionally biased region" description="Basic residues" evidence="1">
    <location>
        <begin position="399"/>
        <end position="409"/>
    </location>
</feature>
<feature type="region of interest" description="Disordered" evidence="1">
    <location>
        <begin position="350"/>
        <end position="429"/>
    </location>
</feature>
<feature type="compositionally biased region" description="Low complexity" evidence="1">
    <location>
        <begin position="410"/>
        <end position="429"/>
    </location>
</feature>
<keyword evidence="3" id="KW-1185">Reference proteome</keyword>
<dbReference type="GeneID" id="25568010"/>
<dbReference type="SUPFAM" id="SSF51197">
    <property type="entry name" value="Clavaminate synthase-like"/>
    <property type="match status" value="1"/>
</dbReference>
<proteinExistence type="predicted"/>
<name>A0A0L0DPI5_THETB</name>
<organism evidence="2 3">
    <name type="scientific">Thecamonas trahens ATCC 50062</name>
    <dbReference type="NCBI Taxonomy" id="461836"/>
    <lineage>
        <taxon>Eukaryota</taxon>
        <taxon>Apusozoa</taxon>
        <taxon>Apusomonadida</taxon>
        <taxon>Apusomonadidae</taxon>
        <taxon>Thecamonas</taxon>
    </lineage>
</organism>
<gene>
    <name evidence="2" type="ORF">AMSG_09580</name>
</gene>
<evidence type="ECO:0000313" key="2">
    <source>
        <dbReference type="EMBL" id="KNC53936.1"/>
    </source>
</evidence>
<dbReference type="RefSeq" id="XP_013754139.1">
    <property type="nucleotide sequence ID" value="XM_013898685.1"/>
</dbReference>
<protein>
    <submittedName>
        <fullName evidence="2">Uncharacterized protein</fullName>
    </submittedName>
</protein>
<evidence type="ECO:0000256" key="1">
    <source>
        <dbReference type="SAM" id="MobiDB-lite"/>
    </source>
</evidence>
<evidence type="ECO:0000313" key="3">
    <source>
        <dbReference type="Proteomes" id="UP000054408"/>
    </source>
</evidence>